<proteinExistence type="predicted"/>
<accession>S4XCT1</accession>
<gene>
    <name evidence="5" type="ORF">A606_03380</name>
</gene>
<dbReference type="eggNOG" id="COG4357">
    <property type="taxonomic scope" value="Bacteria"/>
</dbReference>
<dbReference type="InterPro" id="IPR016694">
    <property type="entry name" value="UCP017292"/>
</dbReference>
<dbReference type="SUPFAM" id="SSF161219">
    <property type="entry name" value="CHY zinc finger-like"/>
    <property type="match status" value="1"/>
</dbReference>
<dbReference type="PANTHER" id="PTHR28082:SF1">
    <property type="entry name" value="HELPER OF TIM PROTEIN 13"/>
    <property type="match status" value="1"/>
</dbReference>
<evidence type="ECO:0000256" key="3">
    <source>
        <dbReference type="ARBA" id="ARBA00022833"/>
    </source>
</evidence>
<feature type="domain" description="CHY-type" evidence="4">
    <location>
        <begin position="1"/>
        <end position="86"/>
    </location>
</feature>
<dbReference type="AlphaFoldDB" id="S4XCT1"/>
<dbReference type="EMBL" id="CP003696">
    <property type="protein sequence ID" value="AGP30329.1"/>
    <property type="molecule type" value="Genomic_DNA"/>
</dbReference>
<name>S4XCT1_9CORY</name>
<evidence type="ECO:0000313" key="5">
    <source>
        <dbReference type="EMBL" id="AGP30329.1"/>
    </source>
</evidence>
<dbReference type="InterPro" id="IPR037274">
    <property type="entry name" value="Znf_CHY_sf"/>
</dbReference>
<sequence>MGCVHWHSPLDVVAIRFHCCGRTYPCLHCHDEAENHPVSPWPTSTATQRAEQAVLCRSCGEWLSIGEYLAVYGRAAVAPACPHCAASFNPGCALHTGIYFRGESSG</sequence>
<keyword evidence="1" id="KW-0479">Metal-binding</keyword>
<evidence type="ECO:0000313" key="6">
    <source>
        <dbReference type="Proteomes" id="UP000014809"/>
    </source>
</evidence>
<evidence type="ECO:0000256" key="2">
    <source>
        <dbReference type="ARBA" id="ARBA00022771"/>
    </source>
</evidence>
<reference evidence="5 6" key="1">
    <citation type="submission" date="2012-06" db="EMBL/GenBank/DDBJ databases">
        <title>Complete genome sequence of Corynebacterium terpenotabidum Y-11 (=DSM 44721).</title>
        <authorList>
            <person name="Ruckert C."/>
            <person name="Albersmeier A."/>
            <person name="Al-Dilaimi A."/>
            <person name="Szczepanowski R."/>
            <person name="Kalinowski J."/>
        </authorList>
    </citation>
    <scope>NUCLEOTIDE SEQUENCE [LARGE SCALE GENOMIC DNA]</scope>
    <source>
        <strain evidence="5 6">Y-11</strain>
    </source>
</reference>
<keyword evidence="2" id="KW-0863">Zinc-finger</keyword>
<dbReference type="PROSITE" id="PS51266">
    <property type="entry name" value="ZF_CHY"/>
    <property type="match status" value="1"/>
</dbReference>
<dbReference type="STRING" id="1200352.A606_03380"/>
<dbReference type="GO" id="GO:0045041">
    <property type="term" value="P:protein import into mitochondrial intermembrane space"/>
    <property type="evidence" value="ECO:0007669"/>
    <property type="project" value="TreeGrafter"/>
</dbReference>
<protein>
    <recommendedName>
        <fullName evidence="4">CHY-type domain-containing protein</fullName>
    </recommendedName>
</protein>
<keyword evidence="6" id="KW-1185">Reference proteome</keyword>
<dbReference type="GO" id="GO:0008270">
    <property type="term" value="F:zinc ion binding"/>
    <property type="evidence" value="ECO:0007669"/>
    <property type="project" value="UniProtKB-KW"/>
</dbReference>
<keyword evidence="3" id="KW-0862">Zinc</keyword>
<evidence type="ECO:0000259" key="4">
    <source>
        <dbReference type="PROSITE" id="PS51266"/>
    </source>
</evidence>
<organism evidence="5 6">
    <name type="scientific">Corynebacterium terpenotabidum Y-11</name>
    <dbReference type="NCBI Taxonomy" id="1200352"/>
    <lineage>
        <taxon>Bacteria</taxon>
        <taxon>Bacillati</taxon>
        <taxon>Actinomycetota</taxon>
        <taxon>Actinomycetes</taxon>
        <taxon>Mycobacteriales</taxon>
        <taxon>Corynebacteriaceae</taxon>
        <taxon>Corynebacterium</taxon>
    </lineage>
</organism>
<dbReference type="InterPro" id="IPR008913">
    <property type="entry name" value="Znf_CHY"/>
</dbReference>
<dbReference type="KEGG" id="cter:A606_03380"/>
<dbReference type="InterPro" id="IPR052604">
    <property type="entry name" value="Mito_Tim_assembly_helper"/>
</dbReference>
<evidence type="ECO:0000256" key="1">
    <source>
        <dbReference type="ARBA" id="ARBA00022723"/>
    </source>
</evidence>
<dbReference type="PIRSF" id="PIRSF017292">
    <property type="entry name" value="UCP017292_Znf_CHY"/>
    <property type="match status" value="1"/>
</dbReference>
<dbReference type="Pfam" id="PF05495">
    <property type="entry name" value="zf-CHY"/>
    <property type="match status" value="1"/>
</dbReference>
<dbReference type="PANTHER" id="PTHR28082">
    <property type="entry name" value="ZINC FINGER PROTEIN"/>
    <property type="match status" value="1"/>
</dbReference>
<dbReference type="Proteomes" id="UP000014809">
    <property type="component" value="Chromosome"/>
</dbReference>
<dbReference type="HOGENOM" id="CLU_143932_0_0_11"/>